<dbReference type="GO" id="GO:0005524">
    <property type="term" value="F:ATP binding"/>
    <property type="evidence" value="ECO:0007669"/>
    <property type="project" value="UniProtKB-KW"/>
</dbReference>
<evidence type="ECO:0000256" key="1">
    <source>
        <dbReference type="ARBA" id="ARBA00022741"/>
    </source>
</evidence>
<dbReference type="SMART" id="SM00490">
    <property type="entry name" value="HELICc"/>
    <property type="match status" value="1"/>
</dbReference>
<dbReference type="SMART" id="SM00487">
    <property type="entry name" value="DEXDc"/>
    <property type="match status" value="1"/>
</dbReference>
<keyword evidence="7" id="KW-1185">Reference proteome</keyword>
<dbReference type="PROSITE" id="PS51192">
    <property type="entry name" value="HELICASE_ATP_BIND_1"/>
    <property type="match status" value="1"/>
</dbReference>
<dbReference type="InterPro" id="IPR001650">
    <property type="entry name" value="Helicase_C-like"/>
</dbReference>
<dbReference type="InterPro" id="IPR018973">
    <property type="entry name" value="MZB"/>
</dbReference>
<dbReference type="Pfam" id="PF00271">
    <property type="entry name" value="Helicase_C"/>
    <property type="match status" value="1"/>
</dbReference>
<dbReference type="Pfam" id="PF09369">
    <property type="entry name" value="MZB"/>
    <property type="match status" value="1"/>
</dbReference>
<dbReference type="PANTHER" id="PTHR47962:SF5">
    <property type="entry name" value="ATP-DEPENDENT HELICASE LHR-RELATED"/>
    <property type="match status" value="1"/>
</dbReference>
<evidence type="ECO:0000256" key="2">
    <source>
        <dbReference type="ARBA" id="ARBA00022840"/>
    </source>
</evidence>
<sequence length="1650" mass="187899">MSIFEVHQKALERYRDFIESFVRVADPRLEGFVRKYLREDKELWPEPFLQLSPGYALGPDVDALAQEGLLHPTTARVFRRRDGAPYRLFRHQVEAIRRAREGRSFVLTSGTGSGKSFAYFIPILDLAARRPDLRGPLAVVVYPMNALVNSQLKALEELKAAYESREKRPFPLRFARYTGETGEDDRREIQKDPPHLLLTNYVMLEYLMVRPEDRDLVSPPNSTEPFFLVFDELHTYRGRQGADVALLVRRFRARLPEGRPVVHVGTSATLVAGKRATREERRQAVARFASRFFGHPISEEDVVEEVLSPVTEGGPPDEEELRRALWAPFPESLSEWRRHPLARFLEWELGLEEEAPGAYRRRTPRTLEEAARLLAERTGLLPQEARKRLEEAIDRLSRLEGEGGRPVFAFKLHQFVSQTRPVYATLEDPAVRDFSSENVLRQKRPFFPLRFCRNCGQDYYHALLTEEGTLLPYPEGLEAGAGREVYLAHAEGDLDLPEAWYDEGGNLRKTWRDRAPRLVYADPQGRLEAGPAPGAAPFYLQEAPFALCVRCGEHYDRRVGEFRKLTYLGSEGRTSATTALALNLLKEARERLGEGRDKLLSFTDNRQDASLQAGHFNDFVQTALVRSALYQALRAHRVLSALDLAGAVLEASGLDPSHYARNPLLKPGTRAAQEAREAMQELLLFRLYEDLRHEWRFTQPNLEDLGLLRLAYRDLENPRLLEDLRRALPALKGLSDERLREGVRAFLDRLRKRLVVAAPILQEEAFKKLKKRSQEHLSEFWALGEEDAPLRPALLVLPEAQAREENLLPLTPRSALGRLLKELGLTPEDYPVFLEVLQGFGLLLRQGEGYRIPESALLWTLGEAAENANPFFVQLYGTPPGELLGLEAREHTAQVVAPGERERRERRFRFSEEDRSQLKDERRLPFLVASPTLELGVDIADLDMVHLRNIPPTPANYAQRSGRAGRQGQAGLVVSFAGAFNHHDRYFFHNRQEMVAGAVRAPSLDLTNEALLRAHVQAEWLSATGLSLHQSVTSVLDEDRYPELPLYEEVRRSLHLSEEAKRALLERVRRALAPDWEELEGQGFGEAWLREVVEEAPQAFDRAFDRWRELFRAAWEEYERASRARVKVANAQERQEIERRRKEAERQLDLLRQTGVAKEEGDFYPYRYLATEGFLPGYGFPTLPITAWVPRGDGEYIQRPRPLALREMAPGSLLYHEGAKWAPARFLQVPGGLEARVASRWLCRACGRVAPEEASRCPGCGALFEGANAERLLLLEFGNVALRRRDRITANEEERLRGGYLLELGYDLEGVPEERRLQAVGEAEGLGGFRMEYLPSARFYLINHGLRRGKAPGFMVDLATGEFLREWGEDREAKDPLSGAKVGRYRLYVHLTQNALFLYPGPRVVEAGEEAVYSLAYALKRGMEAFFQVEESELDLAFLGRGEHLAFVYLEAAEGGLGVLRRLLEDPDLLKEVAASALRVLHFGEGGEDLKPECERACYECLLSYSNQLEAVYLDRHRARPYLEALLGARLEAASEEPGGKERLEELLSACASGLERRFLLFLHERGCRLPDEAQYRIPQAHTIADFFYRPNVAVYVDGPHHEEKRQRKIDELQREELLDLGYRVVVVPWDEAAWPGLLEAHRDLFACGG</sequence>
<name>A0A0A2XCD3_THEFI</name>
<dbReference type="PROSITE" id="PS51194">
    <property type="entry name" value="HELICASE_CTER"/>
    <property type="match status" value="1"/>
</dbReference>
<dbReference type="Gene3D" id="3.40.50.300">
    <property type="entry name" value="P-loop containing nucleotide triphosphate hydrolases"/>
    <property type="match status" value="2"/>
</dbReference>
<dbReference type="SUPFAM" id="SSF52540">
    <property type="entry name" value="P-loop containing nucleoside triphosphate hydrolases"/>
    <property type="match status" value="2"/>
</dbReference>
<dbReference type="InterPro" id="IPR011545">
    <property type="entry name" value="DEAD/DEAH_box_helicase_dom"/>
</dbReference>
<evidence type="ECO:0000259" key="5">
    <source>
        <dbReference type="PROSITE" id="PS51194"/>
    </source>
</evidence>
<dbReference type="InterPro" id="IPR052511">
    <property type="entry name" value="ATP-dep_Helicase"/>
</dbReference>
<accession>A0A0A2XCD3</accession>
<reference evidence="6 7" key="1">
    <citation type="journal article" date="2015" name="Genome Announc.">
        <title>Draft Genome Sequence of the Thermophile Thermus filiformis ATCC 43280, Producer of Carotenoid-(Di)glucoside-Branched Fatty Acid (Di)esters and Source of Hyperthermostable Enzymes of Biotechnological Interest.</title>
        <authorList>
            <person name="Mandelli F."/>
            <person name="Oliveira Ramires B."/>
            <person name="Couger M.B."/>
            <person name="Paixao D.A."/>
            <person name="Camilo C.M."/>
            <person name="Polikarpov I."/>
            <person name="Prade R."/>
            <person name="Riano-Pachon D.M."/>
            <person name="Squina F.M."/>
        </authorList>
    </citation>
    <scope>NUCLEOTIDE SEQUENCE [LARGE SCALE GENOMIC DNA]</scope>
    <source>
        <strain evidence="6 7">ATCC 43280</strain>
    </source>
</reference>
<evidence type="ECO:0000256" key="3">
    <source>
        <dbReference type="SAM" id="Coils"/>
    </source>
</evidence>
<organism evidence="6 7">
    <name type="scientific">Thermus filiformis</name>
    <dbReference type="NCBI Taxonomy" id="276"/>
    <lineage>
        <taxon>Bacteria</taxon>
        <taxon>Thermotogati</taxon>
        <taxon>Deinococcota</taxon>
        <taxon>Deinococci</taxon>
        <taxon>Thermales</taxon>
        <taxon>Thermaceae</taxon>
        <taxon>Thermus</taxon>
    </lineage>
</organism>
<keyword evidence="2" id="KW-0067">ATP-binding</keyword>
<dbReference type="GO" id="GO:0016887">
    <property type="term" value="F:ATP hydrolysis activity"/>
    <property type="evidence" value="ECO:0007669"/>
    <property type="project" value="TreeGrafter"/>
</dbReference>
<dbReference type="PANTHER" id="PTHR47962">
    <property type="entry name" value="ATP-DEPENDENT HELICASE LHR-RELATED-RELATED"/>
    <property type="match status" value="1"/>
</dbReference>
<dbReference type="InterPro" id="IPR014001">
    <property type="entry name" value="Helicase_ATP-bd"/>
</dbReference>
<dbReference type="Gene3D" id="3.40.960.10">
    <property type="entry name" value="VSR Endonuclease"/>
    <property type="match status" value="1"/>
</dbReference>
<dbReference type="PATRIC" id="fig|276.5.peg.326"/>
<keyword evidence="3" id="KW-0175">Coiled coil</keyword>
<comment type="caution">
    <text evidence="6">The sequence shown here is derived from an EMBL/GenBank/DDBJ whole genome shotgun (WGS) entry which is preliminary data.</text>
</comment>
<feature type="domain" description="Helicase C-terminal" evidence="5">
    <location>
        <begin position="826"/>
        <end position="1012"/>
    </location>
</feature>
<gene>
    <name evidence="6" type="ORF">THFILI_04740</name>
</gene>
<dbReference type="InterPro" id="IPR027417">
    <property type="entry name" value="P-loop_NTPase"/>
</dbReference>
<protein>
    <recommendedName>
        <fullName evidence="8">DEAD/DEAH box helicase</fullName>
    </recommendedName>
</protein>
<dbReference type="OrthoDB" id="9774462at2"/>
<feature type="coiled-coil region" evidence="3">
    <location>
        <begin position="1127"/>
        <end position="1154"/>
    </location>
</feature>
<feature type="domain" description="Helicase ATP-binding" evidence="4">
    <location>
        <begin position="96"/>
        <end position="288"/>
    </location>
</feature>
<evidence type="ECO:0008006" key="8">
    <source>
        <dbReference type="Google" id="ProtNLM"/>
    </source>
</evidence>
<keyword evidence="1" id="KW-0547">Nucleotide-binding</keyword>
<dbReference type="EMBL" id="JPSL02000038">
    <property type="protein sequence ID" value="KGQ22834.1"/>
    <property type="molecule type" value="Genomic_DNA"/>
</dbReference>
<evidence type="ECO:0000259" key="4">
    <source>
        <dbReference type="PROSITE" id="PS51192"/>
    </source>
</evidence>
<dbReference type="GO" id="GO:0003677">
    <property type="term" value="F:DNA binding"/>
    <property type="evidence" value="ECO:0007669"/>
    <property type="project" value="TreeGrafter"/>
</dbReference>
<dbReference type="Proteomes" id="UP000030364">
    <property type="component" value="Unassembled WGS sequence"/>
</dbReference>
<evidence type="ECO:0000313" key="7">
    <source>
        <dbReference type="Proteomes" id="UP000030364"/>
    </source>
</evidence>
<dbReference type="RefSeq" id="WP_038061151.1">
    <property type="nucleotide sequence ID" value="NZ_JPSL02000038.1"/>
</dbReference>
<proteinExistence type="predicted"/>
<dbReference type="STRING" id="276.THFILI_04740"/>
<dbReference type="Pfam" id="PF00270">
    <property type="entry name" value="DEAD"/>
    <property type="match status" value="1"/>
</dbReference>
<evidence type="ECO:0000313" key="6">
    <source>
        <dbReference type="EMBL" id="KGQ22834.1"/>
    </source>
</evidence>